<evidence type="ECO:0000259" key="1">
    <source>
        <dbReference type="Pfam" id="PF05876"/>
    </source>
</evidence>
<feature type="domain" description="Terminase large subunit GpA endonuclease" evidence="2">
    <location>
        <begin position="298"/>
        <end position="586"/>
    </location>
</feature>
<protein>
    <submittedName>
        <fullName evidence="3">Terminase</fullName>
    </submittedName>
</protein>
<dbReference type="HAMAP" id="MF_04144">
    <property type="entry name" value="TERL_LAMBDA"/>
    <property type="match status" value="1"/>
</dbReference>
<proteinExistence type="inferred from homology"/>
<dbReference type="InterPro" id="IPR046453">
    <property type="entry name" value="GpA_ATPase"/>
</dbReference>
<evidence type="ECO:0000313" key="3">
    <source>
        <dbReference type="EMBL" id="QBC44451.1"/>
    </source>
</evidence>
<keyword evidence="4" id="KW-1185">Reference proteome</keyword>
<dbReference type="AlphaFoldDB" id="A0A7G3GAZ9"/>
<dbReference type="EMBL" id="CP025781">
    <property type="protein sequence ID" value="QBC44451.1"/>
    <property type="molecule type" value="Genomic_DNA"/>
</dbReference>
<evidence type="ECO:0000313" key="4">
    <source>
        <dbReference type="Proteomes" id="UP000515917"/>
    </source>
</evidence>
<dbReference type="Proteomes" id="UP000515917">
    <property type="component" value="Chromosome"/>
</dbReference>
<dbReference type="KEGG" id="ifl:C1H71_13530"/>
<dbReference type="GO" id="GO:0016887">
    <property type="term" value="F:ATP hydrolysis activity"/>
    <property type="evidence" value="ECO:0007669"/>
    <property type="project" value="InterPro"/>
</dbReference>
<feature type="domain" description="Phage terminase large subunit GpA ATPase" evidence="1">
    <location>
        <begin position="41"/>
        <end position="287"/>
    </location>
</feature>
<reference evidence="3 4" key="1">
    <citation type="submission" date="2018-01" db="EMBL/GenBank/DDBJ databases">
        <title>Genome sequence of Iodobacter sp. strain PCH194 isolated from Indian Trans-Himalaya.</title>
        <authorList>
            <person name="Kumar V."/>
            <person name="Thakur V."/>
            <person name="Kumar S."/>
            <person name="Singh D."/>
        </authorList>
    </citation>
    <scope>NUCLEOTIDE SEQUENCE [LARGE SCALE GENOMIC DNA]</scope>
    <source>
        <strain evidence="3 4">PCH194</strain>
    </source>
</reference>
<dbReference type="RefSeq" id="WP_130106990.1">
    <property type="nucleotide sequence ID" value="NZ_CP025781.1"/>
</dbReference>
<dbReference type="Pfam" id="PF20454">
    <property type="entry name" value="GpA_nuclease"/>
    <property type="match status" value="1"/>
</dbReference>
<evidence type="ECO:0000259" key="2">
    <source>
        <dbReference type="Pfam" id="PF20454"/>
    </source>
</evidence>
<dbReference type="Gene3D" id="3.40.50.300">
    <property type="entry name" value="P-loop containing nucleotide triphosphate hydrolases"/>
    <property type="match status" value="1"/>
</dbReference>
<gene>
    <name evidence="3" type="ORF">C1H71_13530</name>
</gene>
<organism evidence="3 4">
    <name type="scientific">Iodobacter fluviatilis</name>
    <dbReference type="NCBI Taxonomy" id="537"/>
    <lineage>
        <taxon>Bacteria</taxon>
        <taxon>Pseudomonadati</taxon>
        <taxon>Pseudomonadota</taxon>
        <taxon>Betaproteobacteria</taxon>
        <taxon>Neisseriales</taxon>
        <taxon>Chitinibacteraceae</taxon>
        <taxon>Iodobacter</taxon>
    </lineage>
</organism>
<dbReference type="GO" id="GO:0004519">
    <property type="term" value="F:endonuclease activity"/>
    <property type="evidence" value="ECO:0007669"/>
    <property type="project" value="InterPro"/>
</dbReference>
<dbReference type="InterPro" id="IPR008866">
    <property type="entry name" value="Phage_lambda_GpA-like"/>
</dbReference>
<sequence>MQTANAYQIAYKAAQRAVRPKQFLTVSEWADTNRKLSSEGSAEAGDWKTSRTPYLREIMDQLSEDSPTREVWFMKSSQVGGTECGSNWLGYIMDHAKGPVGVVMPTEKALKDWFSQKFDPMAEQTPAVRDVLATRSNKGGDNSAERKKFIGGILYAKTAGSTTDLKSTSMRYAIADEVDEYDWTTLQGDPIELLKVRQTTFHDRKLFGVSSPTVKDGSKIEEKFEGGDQRRYMLPCPHCGELQHLRWGQVQWHLIGKYVTRAWYVCEHNGCVIEEHHKTAMMAAGVWHAHNPGAAYPSYHISALYSPVGLGLSWVELANEWIAAQGDPAKLMPFMNTRLGETWADRSHDLKPNVLLARVEPYDLRTIPIGCLALTAGVDTQDDRLEIKIKGWGRDSNAWTIDYHVLWGNPAEDKLWMALAEYLNGAVFVNAWGKIMRLEATGIDTGGHHTHMVYQFVRSESVRRPLALKGANTTGRAILGKPTKQDVNWKGETIKKGVSLYTVGGDTAKHWIYARLNADTDKPANERKEHFSHQLEAKYFDQLVSEAFNPKKNRWEIKKGKRNEVLDTDIYALAASHHPELYIHKWKTADWDKREAMLQPAHVTPSEPEPLPATHPLVEAPQAKKPVARPVRRGQGFAKRW</sequence>
<accession>A0A7G3GAZ9</accession>
<dbReference type="Pfam" id="PF05876">
    <property type="entry name" value="GpA_ATPase"/>
    <property type="match status" value="1"/>
</dbReference>
<name>A0A7G3GAZ9_9NEIS</name>
<dbReference type="GO" id="GO:0005524">
    <property type="term" value="F:ATP binding"/>
    <property type="evidence" value="ECO:0007669"/>
    <property type="project" value="InterPro"/>
</dbReference>
<dbReference type="InterPro" id="IPR046454">
    <property type="entry name" value="GpA_endonuclease"/>
</dbReference>
<dbReference type="InterPro" id="IPR027417">
    <property type="entry name" value="P-loop_NTPase"/>
</dbReference>